<keyword evidence="2" id="KW-0418">Kinase</keyword>
<evidence type="ECO:0000313" key="9">
    <source>
        <dbReference type="EMBL" id="KAJ4977253.1"/>
    </source>
</evidence>
<dbReference type="EMBL" id="JAMYWD010000003">
    <property type="protein sequence ID" value="KAJ4977253.1"/>
    <property type="molecule type" value="Genomic_DNA"/>
</dbReference>
<evidence type="ECO:0000256" key="7">
    <source>
        <dbReference type="ARBA" id="ARBA00023180"/>
    </source>
</evidence>
<dbReference type="InterPro" id="IPR011009">
    <property type="entry name" value="Kinase-like_dom_sf"/>
</dbReference>
<dbReference type="SUPFAM" id="SSF56112">
    <property type="entry name" value="Protein kinase-like (PK-like)"/>
    <property type="match status" value="1"/>
</dbReference>
<dbReference type="Pfam" id="PF00069">
    <property type="entry name" value="Pkinase"/>
    <property type="match status" value="1"/>
</dbReference>
<keyword evidence="6" id="KW-0472">Membrane</keyword>
<dbReference type="Proteomes" id="UP001141806">
    <property type="component" value="Unassembled WGS sequence"/>
</dbReference>
<dbReference type="GO" id="GO:0004674">
    <property type="term" value="F:protein serine/threonine kinase activity"/>
    <property type="evidence" value="ECO:0007669"/>
    <property type="project" value="UniProtKB-KW"/>
</dbReference>
<dbReference type="PROSITE" id="PS50011">
    <property type="entry name" value="PROTEIN_KINASE_DOM"/>
    <property type="match status" value="1"/>
</dbReference>
<dbReference type="PANTHER" id="PTHR27009">
    <property type="entry name" value="RUST RESISTANCE KINASE LR10-RELATED"/>
    <property type="match status" value="1"/>
</dbReference>
<dbReference type="GO" id="GO:0016020">
    <property type="term" value="C:membrane"/>
    <property type="evidence" value="ECO:0007669"/>
    <property type="project" value="UniProtKB-SubCell"/>
</dbReference>
<name>A0A9Q0KUW7_9MAGN</name>
<dbReference type="PROSITE" id="PS00108">
    <property type="entry name" value="PROTEIN_KINASE_ST"/>
    <property type="match status" value="1"/>
</dbReference>
<evidence type="ECO:0000256" key="3">
    <source>
        <dbReference type="ARBA" id="ARBA00022692"/>
    </source>
</evidence>
<evidence type="ECO:0000256" key="2">
    <source>
        <dbReference type="ARBA" id="ARBA00022527"/>
    </source>
</evidence>
<evidence type="ECO:0000313" key="10">
    <source>
        <dbReference type="Proteomes" id="UP001141806"/>
    </source>
</evidence>
<dbReference type="SMART" id="SM00220">
    <property type="entry name" value="S_TKc"/>
    <property type="match status" value="1"/>
</dbReference>
<proteinExistence type="predicted"/>
<keyword evidence="10" id="KW-1185">Reference proteome</keyword>
<keyword evidence="2" id="KW-0723">Serine/threonine-protein kinase</keyword>
<sequence>MYNIALGIAHGIEYLHRGYAMQILHLDIKPHNVLLDVDLTPKILDFGFAKLYLTTDNTVSLTAMRGTIGYIAPELVYKNMGSVSYKVDVYSFGMLLMEMVGRRKNVNPFAKKLQVYFPSWIYEKLSRGEDMEMEDATEEDKSIIRKMIIVALSCKQLKPGDHPSMSIVIETLESPTELLQMPPSPFLGLSLRMEEDETFKEPSTTSL</sequence>
<accession>A0A9Q0KUW7</accession>
<evidence type="ECO:0000256" key="1">
    <source>
        <dbReference type="ARBA" id="ARBA00004479"/>
    </source>
</evidence>
<keyword evidence="4" id="KW-0732">Signal</keyword>
<keyword evidence="5" id="KW-1133">Transmembrane helix</keyword>
<organism evidence="9 10">
    <name type="scientific">Protea cynaroides</name>
    <dbReference type="NCBI Taxonomy" id="273540"/>
    <lineage>
        <taxon>Eukaryota</taxon>
        <taxon>Viridiplantae</taxon>
        <taxon>Streptophyta</taxon>
        <taxon>Embryophyta</taxon>
        <taxon>Tracheophyta</taxon>
        <taxon>Spermatophyta</taxon>
        <taxon>Magnoliopsida</taxon>
        <taxon>Proteales</taxon>
        <taxon>Proteaceae</taxon>
        <taxon>Protea</taxon>
    </lineage>
</organism>
<feature type="domain" description="Protein kinase" evidence="8">
    <location>
        <begin position="1"/>
        <end position="187"/>
    </location>
</feature>
<comment type="caution">
    <text evidence="9">The sequence shown here is derived from an EMBL/GenBank/DDBJ whole genome shotgun (WGS) entry which is preliminary data.</text>
</comment>
<evidence type="ECO:0000256" key="4">
    <source>
        <dbReference type="ARBA" id="ARBA00022729"/>
    </source>
</evidence>
<keyword evidence="7" id="KW-0325">Glycoprotein</keyword>
<protein>
    <recommendedName>
        <fullName evidence="8">Protein kinase domain-containing protein</fullName>
    </recommendedName>
</protein>
<dbReference type="GO" id="GO:0005524">
    <property type="term" value="F:ATP binding"/>
    <property type="evidence" value="ECO:0007669"/>
    <property type="project" value="InterPro"/>
</dbReference>
<dbReference type="AlphaFoldDB" id="A0A9Q0KUW7"/>
<reference evidence="9" key="1">
    <citation type="journal article" date="2023" name="Plant J.">
        <title>The genome of the king protea, Protea cynaroides.</title>
        <authorList>
            <person name="Chang J."/>
            <person name="Duong T.A."/>
            <person name="Schoeman C."/>
            <person name="Ma X."/>
            <person name="Roodt D."/>
            <person name="Barker N."/>
            <person name="Li Z."/>
            <person name="Van de Peer Y."/>
            <person name="Mizrachi E."/>
        </authorList>
    </citation>
    <scope>NUCLEOTIDE SEQUENCE</scope>
    <source>
        <tissue evidence="9">Young leaves</tissue>
    </source>
</reference>
<dbReference type="Gene3D" id="1.10.510.10">
    <property type="entry name" value="Transferase(Phosphotransferase) domain 1"/>
    <property type="match status" value="1"/>
</dbReference>
<dbReference type="InterPro" id="IPR045874">
    <property type="entry name" value="LRK10/LRL21-25-like"/>
</dbReference>
<evidence type="ECO:0000256" key="6">
    <source>
        <dbReference type="ARBA" id="ARBA00023136"/>
    </source>
</evidence>
<dbReference type="InterPro" id="IPR008271">
    <property type="entry name" value="Ser/Thr_kinase_AS"/>
</dbReference>
<dbReference type="InterPro" id="IPR000719">
    <property type="entry name" value="Prot_kinase_dom"/>
</dbReference>
<comment type="subcellular location">
    <subcellularLocation>
        <location evidence="1">Membrane</location>
        <topology evidence="1">Single-pass type I membrane protein</topology>
    </subcellularLocation>
</comment>
<dbReference type="OrthoDB" id="544400at2759"/>
<evidence type="ECO:0000259" key="8">
    <source>
        <dbReference type="PROSITE" id="PS50011"/>
    </source>
</evidence>
<gene>
    <name evidence="9" type="ORF">NE237_002359</name>
</gene>
<keyword evidence="2" id="KW-0808">Transferase</keyword>
<keyword evidence="3" id="KW-0812">Transmembrane</keyword>
<evidence type="ECO:0000256" key="5">
    <source>
        <dbReference type="ARBA" id="ARBA00022989"/>
    </source>
</evidence>